<dbReference type="Proteomes" id="UP000077173">
    <property type="component" value="Unassembled WGS sequence"/>
</dbReference>
<name>A0A176Z8L2_9BRAD</name>
<dbReference type="NCBIfam" id="TIGR01444">
    <property type="entry name" value="fkbM_fam"/>
    <property type="match status" value="1"/>
</dbReference>
<dbReference type="SUPFAM" id="SSF53335">
    <property type="entry name" value="S-adenosyl-L-methionine-dependent methyltransferases"/>
    <property type="match status" value="1"/>
</dbReference>
<feature type="domain" description="Methyltransferase FkbM" evidence="1">
    <location>
        <begin position="8"/>
        <end position="170"/>
    </location>
</feature>
<evidence type="ECO:0000313" key="2">
    <source>
        <dbReference type="EMBL" id="OAF16757.1"/>
    </source>
</evidence>
<accession>A0A176Z8L2</accession>
<dbReference type="AlphaFoldDB" id="A0A176Z8L2"/>
<evidence type="ECO:0000313" key="3">
    <source>
        <dbReference type="Proteomes" id="UP000077173"/>
    </source>
</evidence>
<dbReference type="EMBL" id="LSEF01000052">
    <property type="protein sequence ID" value="OAF16757.1"/>
    <property type="molecule type" value="Genomic_DNA"/>
</dbReference>
<dbReference type="InterPro" id="IPR006342">
    <property type="entry name" value="FkbM_mtfrase"/>
</dbReference>
<dbReference type="Gene3D" id="3.40.50.150">
    <property type="entry name" value="Vaccinia Virus protein VP39"/>
    <property type="match status" value="1"/>
</dbReference>
<dbReference type="Pfam" id="PF05050">
    <property type="entry name" value="Methyltransf_21"/>
    <property type="match status" value="1"/>
</dbReference>
<protein>
    <recommendedName>
        <fullName evidence="1">Methyltransferase FkbM domain-containing protein</fullName>
    </recommendedName>
</protein>
<gene>
    <name evidence="2" type="ORF">AXW67_11965</name>
</gene>
<proteinExistence type="predicted"/>
<dbReference type="InterPro" id="IPR029063">
    <property type="entry name" value="SAM-dependent_MTases_sf"/>
</dbReference>
<dbReference type="GeneID" id="32586455"/>
<evidence type="ECO:0000259" key="1">
    <source>
        <dbReference type="Pfam" id="PF05050"/>
    </source>
</evidence>
<dbReference type="RefSeq" id="WP_051310651.1">
    <property type="nucleotide sequence ID" value="NZ_LSEF01000052.1"/>
</dbReference>
<sequence length="275" mass="30703">MIADLIYDVGLHKGEDAAFYLKKGFKVLGIEANPELVRHCQGRFHTEVASGQLRIIEGAIASESEGPTITFYKNSDSVLSTIDQNRAARTEKLGHRSERIVLPRIDVVDIYRSCGVPYFLKIDVEGADQLVLEGLKQQHNRPQYISVESDKVDFGEVKAQLGLLRELGYRKFKAVQQQRIPGSRVETKALDGSTVAHVFDAGASGPFGEDLGGPWLDFDGIIHRYRSIFRDYRYFGDDSLLARLPVLALPFKAVYKLCTGQRGSLPGWYDTHASL</sequence>
<comment type="caution">
    <text evidence="2">The sequence shown here is derived from an EMBL/GenBank/DDBJ whole genome shotgun (WGS) entry which is preliminary data.</text>
</comment>
<keyword evidence="3" id="KW-1185">Reference proteome</keyword>
<organism evidence="2 3">
    <name type="scientific">Bradyrhizobium neotropicale</name>
    <dbReference type="NCBI Taxonomy" id="1497615"/>
    <lineage>
        <taxon>Bacteria</taxon>
        <taxon>Pseudomonadati</taxon>
        <taxon>Pseudomonadota</taxon>
        <taxon>Alphaproteobacteria</taxon>
        <taxon>Hyphomicrobiales</taxon>
        <taxon>Nitrobacteraceae</taxon>
        <taxon>Bradyrhizobium</taxon>
    </lineage>
</organism>
<reference evidence="2 3" key="1">
    <citation type="submission" date="2016-02" db="EMBL/GenBank/DDBJ databases">
        <title>Draft genome sequence of the strain BR 10247T Bradyrhizobium neotropicale isolated from nodules of Centrolobium paraense.</title>
        <authorList>
            <person name="Simoes-Araujo J.L."/>
            <person name="Barauna A.C."/>
            <person name="Silva K."/>
            <person name="Zilli J.E."/>
        </authorList>
    </citation>
    <scope>NUCLEOTIDE SEQUENCE [LARGE SCALE GENOMIC DNA]</scope>
    <source>
        <strain evidence="2 3">BR 10247</strain>
    </source>
</reference>